<name>A0A1F7YLZ4_9BACT</name>
<dbReference type="EMBL" id="MGGM01000032">
    <property type="protein sequence ID" value="OGM28302.1"/>
    <property type="molecule type" value="Genomic_DNA"/>
</dbReference>
<evidence type="ECO:0000313" key="2">
    <source>
        <dbReference type="EMBL" id="OGM28302.1"/>
    </source>
</evidence>
<dbReference type="AlphaFoldDB" id="A0A1F7YLZ4"/>
<evidence type="ECO:0000313" key="3">
    <source>
        <dbReference type="Proteomes" id="UP000177263"/>
    </source>
</evidence>
<dbReference type="InterPro" id="IPR012902">
    <property type="entry name" value="N_methyl_site"/>
</dbReference>
<dbReference type="NCBIfam" id="TIGR02532">
    <property type="entry name" value="IV_pilin_GFxxxE"/>
    <property type="match status" value="1"/>
</dbReference>
<accession>A0A1F7YLZ4</accession>
<dbReference type="PANTHER" id="PTHR30093">
    <property type="entry name" value="GENERAL SECRETION PATHWAY PROTEIN G"/>
    <property type="match status" value="1"/>
</dbReference>
<reference evidence="2 3" key="1">
    <citation type="journal article" date="2016" name="Nat. Commun.">
        <title>Thousands of microbial genomes shed light on interconnected biogeochemical processes in an aquifer system.</title>
        <authorList>
            <person name="Anantharaman K."/>
            <person name="Brown C.T."/>
            <person name="Hug L.A."/>
            <person name="Sharon I."/>
            <person name="Castelle C.J."/>
            <person name="Probst A.J."/>
            <person name="Thomas B.C."/>
            <person name="Singh A."/>
            <person name="Wilkins M.J."/>
            <person name="Karaoz U."/>
            <person name="Brodie E.L."/>
            <person name="Williams K.H."/>
            <person name="Hubbard S.S."/>
            <person name="Banfield J.F."/>
        </authorList>
    </citation>
    <scope>NUCLEOTIDE SEQUENCE [LARGE SCALE GENOMIC DNA]</scope>
</reference>
<evidence type="ECO:0008006" key="4">
    <source>
        <dbReference type="Google" id="ProtNLM"/>
    </source>
</evidence>
<dbReference type="Proteomes" id="UP000177263">
    <property type="component" value="Unassembled WGS sequence"/>
</dbReference>
<dbReference type="Pfam" id="PF07963">
    <property type="entry name" value="N_methyl"/>
    <property type="match status" value="1"/>
</dbReference>
<sequence length="170" mass="17200">MRKNNYSGFTLIELLVVIGIIGILAAIVLVAVNPGRQFAQARNTTRQSDLIQITNAIYQFASENNGNLPGTAFTASVPNFPGACGGNPPTTATAIGTGGFNLAAAGAEDPNTPGSVLAGTTISPTYIAAIPQDPSTGTAADTGYTLCSDTGRITATAPDAELSAVISVTR</sequence>
<dbReference type="Gene3D" id="3.30.700.10">
    <property type="entry name" value="Glycoprotein, Type 4 Pilin"/>
    <property type="match status" value="1"/>
</dbReference>
<evidence type="ECO:0000256" key="1">
    <source>
        <dbReference type="SAM" id="Phobius"/>
    </source>
</evidence>
<keyword evidence="1" id="KW-1133">Transmembrane helix</keyword>
<dbReference type="PROSITE" id="PS00409">
    <property type="entry name" value="PROKAR_NTER_METHYL"/>
    <property type="match status" value="1"/>
</dbReference>
<keyword evidence="1" id="KW-0812">Transmembrane</keyword>
<dbReference type="STRING" id="1802500.A2801_02490"/>
<comment type="caution">
    <text evidence="2">The sequence shown here is derived from an EMBL/GenBank/DDBJ whole genome shotgun (WGS) entry which is preliminary data.</text>
</comment>
<feature type="transmembrane region" description="Helical" evidence="1">
    <location>
        <begin position="6"/>
        <end position="32"/>
    </location>
</feature>
<keyword evidence="1" id="KW-0472">Membrane</keyword>
<gene>
    <name evidence="2" type="ORF">A2801_02490</name>
</gene>
<organism evidence="2 3">
    <name type="scientific">Candidatus Woesebacteria bacterium RIFCSPHIGHO2_01_FULL_41_10</name>
    <dbReference type="NCBI Taxonomy" id="1802500"/>
    <lineage>
        <taxon>Bacteria</taxon>
        <taxon>Candidatus Woeseibacteriota</taxon>
    </lineage>
</organism>
<proteinExistence type="predicted"/>
<dbReference type="SUPFAM" id="SSF54523">
    <property type="entry name" value="Pili subunits"/>
    <property type="match status" value="1"/>
</dbReference>
<protein>
    <recommendedName>
        <fullName evidence="4">Type II secretion system protein GspG C-terminal domain-containing protein</fullName>
    </recommendedName>
</protein>
<dbReference type="InterPro" id="IPR045584">
    <property type="entry name" value="Pilin-like"/>
</dbReference>